<comment type="caution">
    <text evidence="2">The sequence shown here is derived from an EMBL/GenBank/DDBJ whole genome shotgun (WGS) entry which is preliminary data.</text>
</comment>
<name>A0ABQ2UQN3_9ACTN</name>
<feature type="compositionally biased region" description="Basic and acidic residues" evidence="1">
    <location>
        <begin position="27"/>
        <end position="66"/>
    </location>
</feature>
<feature type="region of interest" description="Disordered" evidence="1">
    <location>
        <begin position="13"/>
        <end position="91"/>
    </location>
</feature>
<proteinExistence type="predicted"/>
<reference evidence="3" key="1">
    <citation type="journal article" date="2019" name="Int. J. Syst. Evol. Microbiol.">
        <title>The Global Catalogue of Microorganisms (GCM) 10K type strain sequencing project: providing services to taxonomists for standard genome sequencing and annotation.</title>
        <authorList>
            <consortium name="The Broad Institute Genomics Platform"/>
            <consortium name="The Broad Institute Genome Sequencing Center for Infectious Disease"/>
            <person name="Wu L."/>
            <person name="Ma J."/>
        </authorList>
    </citation>
    <scope>NUCLEOTIDE SEQUENCE [LARGE SCALE GENOMIC DNA]</scope>
    <source>
        <strain evidence="3">JCM 3399</strain>
    </source>
</reference>
<protein>
    <submittedName>
        <fullName evidence="2">Uncharacterized protein</fullName>
    </submittedName>
</protein>
<keyword evidence="3" id="KW-1185">Reference proteome</keyword>
<evidence type="ECO:0000313" key="3">
    <source>
        <dbReference type="Proteomes" id="UP000654471"/>
    </source>
</evidence>
<organism evidence="2 3">
    <name type="scientific">Streptomyces albospinus</name>
    <dbReference type="NCBI Taxonomy" id="285515"/>
    <lineage>
        <taxon>Bacteria</taxon>
        <taxon>Bacillati</taxon>
        <taxon>Actinomycetota</taxon>
        <taxon>Actinomycetes</taxon>
        <taxon>Kitasatosporales</taxon>
        <taxon>Streptomycetaceae</taxon>
        <taxon>Streptomyces</taxon>
    </lineage>
</organism>
<dbReference type="Proteomes" id="UP000654471">
    <property type="component" value="Unassembled WGS sequence"/>
</dbReference>
<evidence type="ECO:0000256" key="1">
    <source>
        <dbReference type="SAM" id="MobiDB-lite"/>
    </source>
</evidence>
<dbReference type="RefSeq" id="WP_189296467.1">
    <property type="nucleotide sequence ID" value="NZ_BMRP01000002.1"/>
</dbReference>
<dbReference type="EMBL" id="BMRP01000002">
    <property type="protein sequence ID" value="GGU46969.1"/>
    <property type="molecule type" value="Genomic_DNA"/>
</dbReference>
<gene>
    <name evidence="2" type="ORF">GCM10010211_08350</name>
</gene>
<evidence type="ECO:0000313" key="2">
    <source>
        <dbReference type="EMBL" id="GGU46969.1"/>
    </source>
</evidence>
<sequence>MARIGAFLVRKRHLRKAGTRRGIAMAEQRESNPDRERGRERDGDEDTERGAEPGRAPAAEDGKAKPPADGPQKGRATGEPGLFPTFSHRDD</sequence>
<accession>A0ABQ2UQN3</accession>